<comment type="subcellular location">
    <subcellularLocation>
        <location evidence="1">Cell membrane</location>
        <topology evidence="1">Multi-pass membrane protein</topology>
    </subcellularLocation>
</comment>
<dbReference type="EMBL" id="LCAB01000003">
    <property type="protein sequence ID" value="KKR83604.1"/>
    <property type="molecule type" value="Genomic_DNA"/>
</dbReference>
<dbReference type="Proteomes" id="UP000034601">
    <property type="component" value="Unassembled WGS sequence"/>
</dbReference>
<dbReference type="AlphaFoldDB" id="A0A0G0U3H2"/>
<sequence>MFKVVLIIITSWSLLFTFRVLQIGGLDLTYKEEGVELFKPAREYLVKVVDQILPYPQSALLSGIILGSQERLPFYLKNELKSTSTIHIVVVSGQNLTILAGFIMSLAFLIGRKKAGIFTFLLIFFYSLLTGFQVPVIRAAIMVTFTFLALMVGKERTGWWVLLLTAGLMLLYNPHWLFNISFQLSFLATFGVVVVAPILLESLQKVPQILRQDLAVTLAAQALVLPVIVYNFHQLSLVGVLANIFVLWTIPLVMVAGFLSLGVGLVSTFLGQLVGLVPAVLLTYFIYIVDLFAKLPGAGLEIGETSVIFWLGYYLLIVAGVWYLAIRSNR</sequence>
<evidence type="ECO:0000313" key="8">
    <source>
        <dbReference type="EMBL" id="KKR83604.1"/>
    </source>
</evidence>
<proteinExistence type="predicted"/>
<dbReference type="InterPro" id="IPR052159">
    <property type="entry name" value="Competence_DNA_uptake"/>
</dbReference>
<evidence type="ECO:0000256" key="4">
    <source>
        <dbReference type="ARBA" id="ARBA00022989"/>
    </source>
</evidence>
<evidence type="ECO:0000259" key="7">
    <source>
        <dbReference type="Pfam" id="PF03772"/>
    </source>
</evidence>
<evidence type="ECO:0000256" key="2">
    <source>
        <dbReference type="ARBA" id="ARBA00022475"/>
    </source>
</evidence>
<evidence type="ECO:0000256" key="3">
    <source>
        <dbReference type="ARBA" id="ARBA00022692"/>
    </source>
</evidence>
<evidence type="ECO:0000256" key="5">
    <source>
        <dbReference type="ARBA" id="ARBA00023136"/>
    </source>
</evidence>
<keyword evidence="5 6" id="KW-0472">Membrane</keyword>
<organism evidence="8 9">
    <name type="scientific">Candidatus Daviesbacteria bacterium GW2011_GWA2_40_9</name>
    <dbReference type="NCBI Taxonomy" id="1618424"/>
    <lineage>
        <taxon>Bacteria</taxon>
        <taxon>Candidatus Daviesiibacteriota</taxon>
    </lineage>
</organism>
<keyword evidence="4 6" id="KW-1133">Transmembrane helix</keyword>
<evidence type="ECO:0000313" key="9">
    <source>
        <dbReference type="Proteomes" id="UP000034601"/>
    </source>
</evidence>
<feature type="transmembrane region" description="Helical" evidence="6">
    <location>
        <begin position="184"/>
        <end position="202"/>
    </location>
</feature>
<feature type="transmembrane region" description="Helical" evidence="6">
    <location>
        <begin position="307"/>
        <end position="326"/>
    </location>
</feature>
<feature type="transmembrane region" description="Helical" evidence="6">
    <location>
        <begin position="214"/>
        <end position="233"/>
    </location>
</feature>
<protein>
    <submittedName>
        <fullName evidence="8">Internalization-related competence protein ComEC/Rec2 protein</fullName>
    </submittedName>
</protein>
<accession>A0A0G0U3H2</accession>
<feature type="transmembrane region" description="Helical" evidence="6">
    <location>
        <begin position="86"/>
        <end position="108"/>
    </location>
</feature>
<dbReference type="GO" id="GO:0005886">
    <property type="term" value="C:plasma membrane"/>
    <property type="evidence" value="ECO:0007669"/>
    <property type="project" value="UniProtKB-SubCell"/>
</dbReference>
<feature type="domain" description="ComEC/Rec2-related protein" evidence="7">
    <location>
        <begin position="64"/>
        <end position="325"/>
    </location>
</feature>
<dbReference type="PANTHER" id="PTHR30619">
    <property type="entry name" value="DNA INTERNALIZATION/COMPETENCE PROTEIN COMEC/REC2"/>
    <property type="match status" value="1"/>
</dbReference>
<dbReference type="InterPro" id="IPR004477">
    <property type="entry name" value="ComEC_N"/>
</dbReference>
<comment type="caution">
    <text evidence="8">The sequence shown here is derived from an EMBL/GenBank/DDBJ whole genome shotgun (WGS) entry which is preliminary data.</text>
</comment>
<keyword evidence="3 6" id="KW-0812">Transmembrane</keyword>
<feature type="transmembrane region" description="Helical" evidence="6">
    <location>
        <begin position="273"/>
        <end position="295"/>
    </location>
</feature>
<name>A0A0G0U3H2_9BACT</name>
<gene>
    <name evidence="8" type="ORF">UU29_C0003G0006</name>
</gene>
<dbReference type="NCBIfam" id="TIGR00360">
    <property type="entry name" value="ComEC_N-term"/>
    <property type="match status" value="1"/>
</dbReference>
<evidence type="ECO:0000256" key="1">
    <source>
        <dbReference type="ARBA" id="ARBA00004651"/>
    </source>
</evidence>
<dbReference type="Pfam" id="PF03772">
    <property type="entry name" value="Competence"/>
    <property type="match status" value="1"/>
</dbReference>
<feature type="transmembrane region" description="Helical" evidence="6">
    <location>
        <begin position="245"/>
        <end position="266"/>
    </location>
</feature>
<evidence type="ECO:0000256" key="6">
    <source>
        <dbReference type="SAM" id="Phobius"/>
    </source>
</evidence>
<reference evidence="8 9" key="1">
    <citation type="journal article" date="2015" name="Nature">
        <title>rRNA introns, odd ribosomes, and small enigmatic genomes across a large radiation of phyla.</title>
        <authorList>
            <person name="Brown C.T."/>
            <person name="Hug L.A."/>
            <person name="Thomas B.C."/>
            <person name="Sharon I."/>
            <person name="Castelle C.J."/>
            <person name="Singh A."/>
            <person name="Wilkins M.J."/>
            <person name="Williams K.H."/>
            <person name="Banfield J.F."/>
        </authorList>
    </citation>
    <scope>NUCLEOTIDE SEQUENCE [LARGE SCALE GENOMIC DNA]</scope>
</reference>
<keyword evidence="2" id="KW-1003">Cell membrane</keyword>
<dbReference type="PANTHER" id="PTHR30619:SF7">
    <property type="entry name" value="BETA-LACTAMASE DOMAIN PROTEIN"/>
    <property type="match status" value="1"/>
</dbReference>
<feature type="transmembrane region" description="Helical" evidence="6">
    <location>
        <begin position="159"/>
        <end position="178"/>
    </location>
</feature>
<feature type="transmembrane region" description="Helical" evidence="6">
    <location>
        <begin position="115"/>
        <end position="130"/>
    </location>
</feature>